<dbReference type="AlphaFoldDB" id="A0A3S4SLK6"/>
<dbReference type="SUPFAM" id="SSF55486">
    <property type="entry name" value="Metalloproteases ('zincins'), catalytic domain"/>
    <property type="match status" value="1"/>
</dbReference>
<evidence type="ECO:0000256" key="3">
    <source>
        <dbReference type="ARBA" id="ARBA00010136"/>
    </source>
</evidence>
<dbReference type="InterPro" id="IPR014782">
    <property type="entry name" value="Peptidase_M1_dom"/>
</dbReference>
<accession>A0A3S4SLK6</accession>
<evidence type="ECO:0000256" key="5">
    <source>
        <dbReference type="ARBA" id="ARBA00015611"/>
    </source>
</evidence>
<proteinExistence type="inferred from homology"/>
<evidence type="ECO:0000256" key="12">
    <source>
        <dbReference type="ARBA" id="ARBA00029811"/>
    </source>
</evidence>
<dbReference type="EC" id="3.4.11.2" evidence="4"/>
<keyword evidence="18" id="KW-1185">Reference proteome</keyword>
<feature type="domain" description="Peptidase M1 membrane alanine aminopeptidase" evidence="14">
    <location>
        <begin position="257"/>
        <end position="471"/>
    </location>
</feature>
<evidence type="ECO:0000256" key="6">
    <source>
        <dbReference type="ARBA" id="ARBA00022438"/>
    </source>
</evidence>
<dbReference type="Gene3D" id="2.60.40.1730">
    <property type="entry name" value="tricorn interacting facor f3 domain"/>
    <property type="match status" value="1"/>
</dbReference>
<feature type="domain" description="ERAP1-like C-terminal" evidence="15">
    <location>
        <begin position="557"/>
        <end position="879"/>
    </location>
</feature>
<keyword evidence="10" id="KW-0862">Zinc</keyword>
<sequence length="890" mass="96059">MGLTAVPLSHAPARASGRGNIGREEAAWRSGVLRLEALEVVVDLCDTRSPGCSVFDVRSTLTLVVEEPGAAGLWVDFVGEHVRETAVDGVIVPVAWDGARLALPELAPGRHTVDVGARGRLSNSGQGLNRFVDPVDSATYLYTHFEPSDARRAWPCLDQPDLKAPFTLTVLHPASWTVLANGVVESTRPADHREGCTVTRMSTTPPLPSYLTALAAGPWHRVTSSWSSPLRPEDPAVELSWSCRASVARHLDDEPMAITAAGLDLFDRVYGFPYPWGSYDSVLVPEYNLGAMENPGCVTFNEDTYLLSDRATRAQRAERAGTILHEMCHMWFGDLVTPRWWEDTWLKESFAEHQGVWAQAEATAYTEAWVSFASRRKAWAYREDARPSTTHPIVAQVDDVEAARQAFDGITYAKGAAVLKQLVAHLGQEVFLTAARRWFTEHAYGNADLTDFIGTLSEASGRDMSSWAQAWLSTCGPSVISDEMTTAEGLLTSLVLTQEGLDPRTGEQVLRPHSLVVGLYSFEGPGGELVRTHRLPVSLTGPRAEVPGAAGLPVPDLVTVNDEDHTYAVVRPDPASLATARRALHRLTDPLTRSLWWSCLDTLVRDAIMAPGDFVETVLERATDSSETATLTTVLDQALTAAVRLSEGQERARLLGDLTGTRGPEGQGAWGLLMAAAPGSDAQLVRARAWIRAAGEGLVLDPAARASCASRLRLLADGGLEGLVADNDLRWRVLAALACLGEVTDAELDDQRRTDPSSTGAVRHLRAVSSLPSADLKAEVLERLLTDATLSKDQVAALVVGFAVDSHRELTAGSTGTYLGALEELWASRPQESATRLAVGLFPAAGEAGDLAAVETWLADHPHAPAALRRLVLKGRDDLVQVLRVRAAAH</sequence>
<evidence type="ECO:0000256" key="13">
    <source>
        <dbReference type="ARBA" id="ARBA00031533"/>
    </source>
</evidence>
<protein>
    <recommendedName>
        <fullName evidence="5">Aminopeptidase N</fullName>
        <ecNumber evidence="4">3.4.11.2</ecNumber>
    </recommendedName>
    <alternativeName>
        <fullName evidence="12">Alanine aminopeptidase</fullName>
    </alternativeName>
    <alternativeName>
        <fullName evidence="13">Lysyl aminopeptidase</fullName>
    </alternativeName>
</protein>
<dbReference type="RefSeq" id="WP_232009832.1">
    <property type="nucleotide sequence ID" value="NZ_LR134350.1"/>
</dbReference>
<dbReference type="GO" id="GO:0016020">
    <property type="term" value="C:membrane"/>
    <property type="evidence" value="ECO:0007669"/>
    <property type="project" value="TreeGrafter"/>
</dbReference>
<evidence type="ECO:0000313" key="17">
    <source>
        <dbReference type="EMBL" id="VEG26168.1"/>
    </source>
</evidence>
<evidence type="ECO:0000256" key="1">
    <source>
        <dbReference type="ARBA" id="ARBA00000098"/>
    </source>
</evidence>
<dbReference type="GO" id="GO:0070006">
    <property type="term" value="F:metalloaminopeptidase activity"/>
    <property type="evidence" value="ECO:0007669"/>
    <property type="project" value="TreeGrafter"/>
</dbReference>
<evidence type="ECO:0000256" key="7">
    <source>
        <dbReference type="ARBA" id="ARBA00022670"/>
    </source>
</evidence>
<organism evidence="17 18">
    <name type="scientific">Actinomyces howellii</name>
    <dbReference type="NCBI Taxonomy" id="52771"/>
    <lineage>
        <taxon>Bacteria</taxon>
        <taxon>Bacillati</taxon>
        <taxon>Actinomycetota</taxon>
        <taxon>Actinomycetes</taxon>
        <taxon>Actinomycetales</taxon>
        <taxon>Actinomycetaceae</taxon>
        <taxon>Actinomyces</taxon>
    </lineage>
</organism>
<dbReference type="Proteomes" id="UP000266895">
    <property type="component" value="Chromosome"/>
</dbReference>
<comment type="similarity">
    <text evidence="3">Belongs to the peptidase M1 family.</text>
</comment>
<evidence type="ECO:0000313" key="18">
    <source>
        <dbReference type="Proteomes" id="UP000266895"/>
    </source>
</evidence>
<evidence type="ECO:0000259" key="15">
    <source>
        <dbReference type="Pfam" id="PF11838"/>
    </source>
</evidence>
<dbReference type="Pfam" id="PF01433">
    <property type="entry name" value="Peptidase_M1"/>
    <property type="match status" value="1"/>
</dbReference>
<dbReference type="KEGG" id="ahw:NCTC11636_00384"/>
<dbReference type="GO" id="GO:0042277">
    <property type="term" value="F:peptide binding"/>
    <property type="evidence" value="ECO:0007669"/>
    <property type="project" value="TreeGrafter"/>
</dbReference>
<keyword evidence="7" id="KW-0645">Protease</keyword>
<dbReference type="InterPro" id="IPR024571">
    <property type="entry name" value="ERAP1-like_C_dom"/>
</dbReference>
<dbReference type="InterPro" id="IPR012778">
    <property type="entry name" value="Pept_M1_aminopeptidase"/>
</dbReference>
<keyword evidence="11" id="KW-0482">Metalloprotease</keyword>
<keyword evidence="8" id="KW-0479">Metal-binding</keyword>
<keyword evidence="9 17" id="KW-0378">Hydrolase</keyword>
<evidence type="ECO:0000259" key="16">
    <source>
        <dbReference type="Pfam" id="PF17900"/>
    </source>
</evidence>
<reference evidence="17 18" key="1">
    <citation type="submission" date="2018-12" db="EMBL/GenBank/DDBJ databases">
        <authorList>
            <consortium name="Pathogen Informatics"/>
        </authorList>
    </citation>
    <scope>NUCLEOTIDE SEQUENCE [LARGE SCALE GENOMIC DNA]</scope>
    <source>
        <strain evidence="17 18">NCTC11636</strain>
    </source>
</reference>
<dbReference type="Pfam" id="PF17900">
    <property type="entry name" value="Peptidase_M1_N"/>
    <property type="match status" value="1"/>
</dbReference>
<evidence type="ECO:0000256" key="8">
    <source>
        <dbReference type="ARBA" id="ARBA00022723"/>
    </source>
</evidence>
<dbReference type="InterPro" id="IPR001930">
    <property type="entry name" value="Peptidase_M1"/>
</dbReference>
<dbReference type="GO" id="GO:0005737">
    <property type="term" value="C:cytoplasm"/>
    <property type="evidence" value="ECO:0007669"/>
    <property type="project" value="TreeGrafter"/>
</dbReference>
<evidence type="ECO:0000256" key="9">
    <source>
        <dbReference type="ARBA" id="ARBA00022801"/>
    </source>
</evidence>
<comment type="catalytic activity">
    <reaction evidence="1">
        <text>Release of an N-terminal amino acid, Xaa-|-Yaa- from a peptide, amide or arylamide. Xaa is preferably Ala, but may be most amino acids including Pro (slow action). When a terminal hydrophobic residue is followed by a prolyl residue, the two may be released as an intact Xaa-Pro dipeptide.</text>
        <dbReference type="EC" id="3.4.11.2"/>
    </reaction>
</comment>
<dbReference type="Gene3D" id="1.10.390.10">
    <property type="entry name" value="Neutral Protease Domain 2"/>
    <property type="match status" value="1"/>
</dbReference>
<dbReference type="GO" id="GO:0006508">
    <property type="term" value="P:proteolysis"/>
    <property type="evidence" value="ECO:0007669"/>
    <property type="project" value="UniProtKB-KW"/>
</dbReference>
<dbReference type="Pfam" id="PF11838">
    <property type="entry name" value="ERAP1_C"/>
    <property type="match status" value="1"/>
</dbReference>
<name>A0A3S4SLK6_9ACTO</name>
<dbReference type="PANTHER" id="PTHR11533:SF174">
    <property type="entry name" value="PUROMYCIN-SENSITIVE AMINOPEPTIDASE-RELATED"/>
    <property type="match status" value="1"/>
</dbReference>
<dbReference type="GO" id="GO:0043171">
    <property type="term" value="P:peptide catabolic process"/>
    <property type="evidence" value="ECO:0007669"/>
    <property type="project" value="TreeGrafter"/>
</dbReference>
<feature type="domain" description="Aminopeptidase N-like N-terminal" evidence="16">
    <location>
        <begin position="108"/>
        <end position="211"/>
    </location>
</feature>
<evidence type="ECO:0000256" key="4">
    <source>
        <dbReference type="ARBA" id="ARBA00012564"/>
    </source>
</evidence>
<dbReference type="InterPro" id="IPR027268">
    <property type="entry name" value="Peptidase_M4/M1_CTD_sf"/>
</dbReference>
<dbReference type="PANTHER" id="PTHR11533">
    <property type="entry name" value="PROTEASE M1 ZINC METALLOPROTEASE"/>
    <property type="match status" value="1"/>
</dbReference>
<dbReference type="PRINTS" id="PR00756">
    <property type="entry name" value="ALADIPTASE"/>
</dbReference>
<comment type="cofactor">
    <cofactor evidence="2">
        <name>Zn(2+)</name>
        <dbReference type="ChEBI" id="CHEBI:29105"/>
    </cofactor>
</comment>
<evidence type="ECO:0000256" key="10">
    <source>
        <dbReference type="ARBA" id="ARBA00022833"/>
    </source>
</evidence>
<evidence type="ECO:0000259" key="14">
    <source>
        <dbReference type="Pfam" id="PF01433"/>
    </source>
</evidence>
<dbReference type="GO" id="GO:0008270">
    <property type="term" value="F:zinc ion binding"/>
    <property type="evidence" value="ECO:0007669"/>
    <property type="project" value="InterPro"/>
</dbReference>
<dbReference type="InterPro" id="IPR042097">
    <property type="entry name" value="Aminopeptidase_N-like_N_sf"/>
</dbReference>
<dbReference type="GO" id="GO:0016285">
    <property type="term" value="F:alanyl aminopeptidase activity"/>
    <property type="evidence" value="ECO:0007669"/>
    <property type="project" value="UniProtKB-EC"/>
</dbReference>
<dbReference type="NCBIfam" id="TIGR02412">
    <property type="entry name" value="pepN_strep_liv"/>
    <property type="match status" value="1"/>
</dbReference>
<dbReference type="EMBL" id="LR134350">
    <property type="protein sequence ID" value="VEG26168.1"/>
    <property type="molecule type" value="Genomic_DNA"/>
</dbReference>
<evidence type="ECO:0000256" key="11">
    <source>
        <dbReference type="ARBA" id="ARBA00023049"/>
    </source>
</evidence>
<dbReference type="CDD" id="cd09602">
    <property type="entry name" value="M1_APN"/>
    <property type="match status" value="1"/>
</dbReference>
<dbReference type="InterPro" id="IPR045357">
    <property type="entry name" value="Aminopeptidase_N-like_N"/>
</dbReference>
<keyword evidence="6 17" id="KW-0031">Aminopeptidase</keyword>
<gene>
    <name evidence="17" type="primary">pepN_1</name>
    <name evidence="17" type="ORF">NCTC11636_00384</name>
</gene>
<evidence type="ECO:0000256" key="2">
    <source>
        <dbReference type="ARBA" id="ARBA00001947"/>
    </source>
</evidence>
<dbReference type="SUPFAM" id="SSF63737">
    <property type="entry name" value="Leukotriene A4 hydrolase N-terminal domain"/>
    <property type="match status" value="1"/>
</dbReference>
<dbReference type="InterPro" id="IPR050344">
    <property type="entry name" value="Peptidase_M1_aminopeptidases"/>
</dbReference>
<dbReference type="GO" id="GO:0005615">
    <property type="term" value="C:extracellular space"/>
    <property type="evidence" value="ECO:0007669"/>
    <property type="project" value="TreeGrafter"/>
</dbReference>